<evidence type="ECO:0000313" key="2">
    <source>
        <dbReference type="Proteomes" id="UP000094336"/>
    </source>
</evidence>
<gene>
    <name evidence="1" type="ORF">BABINDRAFT_162498</name>
</gene>
<reference evidence="2" key="1">
    <citation type="submission" date="2016-05" db="EMBL/GenBank/DDBJ databases">
        <title>Comparative genomics of biotechnologically important yeasts.</title>
        <authorList>
            <consortium name="DOE Joint Genome Institute"/>
            <person name="Riley R."/>
            <person name="Haridas S."/>
            <person name="Wolfe K.H."/>
            <person name="Lopes M.R."/>
            <person name="Hittinger C.T."/>
            <person name="Goker M."/>
            <person name="Salamov A."/>
            <person name="Wisecaver J."/>
            <person name="Long T.M."/>
            <person name="Aerts A.L."/>
            <person name="Barry K."/>
            <person name="Choi C."/>
            <person name="Clum A."/>
            <person name="Coughlan A.Y."/>
            <person name="Deshpande S."/>
            <person name="Douglass A.P."/>
            <person name="Hanson S.J."/>
            <person name="Klenk H.-P."/>
            <person name="Labutti K."/>
            <person name="Lapidus A."/>
            <person name="Lindquist E."/>
            <person name="Lipzen A."/>
            <person name="Meier-Kolthoff J.P."/>
            <person name="Ohm R.A."/>
            <person name="Otillar R.P."/>
            <person name="Pangilinan J."/>
            <person name="Peng Y."/>
            <person name="Rokas A."/>
            <person name="Rosa C.A."/>
            <person name="Scheuner C."/>
            <person name="Sibirny A.A."/>
            <person name="Slot J.C."/>
            <person name="Stielow J.B."/>
            <person name="Sun H."/>
            <person name="Kurtzman C.P."/>
            <person name="Blackwell M."/>
            <person name="Grigoriev I.V."/>
            <person name="Jeffries T.W."/>
        </authorList>
    </citation>
    <scope>NUCLEOTIDE SEQUENCE [LARGE SCALE GENOMIC DNA]</scope>
    <source>
        <strain evidence="2">NRRL Y-12698</strain>
    </source>
</reference>
<dbReference type="GeneID" id="30147233"/>
<accession>A0A1E3QMA4</accession>
<organism evidence="1 2">
    <name type="scientific">Babjeviella inositovora NRRL Y-12698</name>
    <dbReference type="NCBI Taxonomy" id="984486"/>
    <lineage>
        <taxon>Eukaryota</taxon>
        <taxon>Fungi</taxon>
        <taxon>Dikarya</taxon>
        <taxon>Ascomycota</taxon>
        <taxon>Saccharomycotina</taxon>
        <taxon>Pichiomycetes</taxon>
        <taxon>Serinales incertae sedis</taxon>
        <taxon>Babjeviella</taxon>
    </lineage>
</organism>
<proteinExistence type="predicted"/>
<dbReference type="RefSeq" id="XP_018984143.1">
    <property type="nucleotide sequence ID" value="XM_019129380.1"/>
</dbReference>
<keyword evidence="2" id="KW-1185">Reference proteome</keyword>
<evidence type="ECO:0000313" key="1">
    <source>
        <dbReference type="EMBL" id="ODQ78815.1"/>
    </source>
</evidence>
<dbReference type="Proteomes" id="UP000094336">
    <property type="component" value="Unassembled WGS sequence"/>
</dbReference>
<name>A0A1E3QMA4_9ASCO</name>
<dbReference type="AlphaFoldDB" id="A0A1E3QMA4"/>
<dbReference type="EMBL" id="KV454434">
    <property type="protein sequence ID" value="ODQ78815.1"/>
    <property type="molecule type" value="Genomic_DNA"/>
</dbReference>
<sequence>MPMKYTPRAEGLGKKATGAQVPRKQLVIGGIHHFRRNQPQDFREAGRRVFFPLRAPPSPSLAVPIPAD</sequence>
<protein>
    <submittedName>
        <fullName evidence="1">Uncharacterized protein</fullName>
    </submittedName>
</protein>